<dbReference type="PATRIC" id="fig|1030009.3.peg.2740"/>
<name>A0A0E0UZL3_LISMM</name>
<keyword evidence="1" id="KW-1133">Transmembrane helix</keyword>
<evidence type="ECO:0000256" key="1">
    <source>
        <dbReference type="SAM" id="Phobius"/>
    </source>
</evidence>
<accession>A0A0E0UZL3</accession>
<dbReference type="CDD" id="cd09911">
    <property type="entry name" value="Lin0431_like"/>
    <property type="match status" value="1"/>
</dbReference>
<dbReference type="KEGG" id="lmq:LMM7_2751"/>
<dbReference type="HOGENOM" id="CLU_130936_1_1_9"/>
<dbReference type="EMBL" id="CP002816">
    <property type="protein sequence ID" value="AEH93756.1"/>
    <property type="molecule type" value="Genomic_DNA"/>
</dbReference>
<protein>
    <submittedName>
        <fullName evidence="2">Uncharacterized protein</fullName>
    </submittedName>
</protein>
<organism evidence="2 3">
    <name type="scientific">Listeria monocytogenes serotype 4a (strain M7)</name>
    <dbReference type="NCBI Taxonomy" id="1030009"/>
    <lineage>
        <taxon>Bacteria</taxon>
        <taxon>Bacillati</taxon>
        <taxon>Bacillota</taxon>
        <taxon>Bacilli</taxon>
        <taxon>Bacillales</taxon>
        <taxon>Listeriaceae</taxon>
        <taxon>Listeria</taxon>
    </lineage>
</organism>
<dbReference type="InterPro" id="IPR038690">
    <property type="entry name" value="NusG_2_sf"/>
</dbReference>
<feature type="transmembrane region" description="Helical" evidence="1">
    <location>
        <begin position="12"/>
        <end position="33"/>
    </location>
</feature>
<gene>
    <name evidence="2" type="ordered locus">LMM7_2751</name>
</gene>
<proteinExistence type="predicted"/>
<dbReference type="Pfam" id="PF07009">
    <property type="entry name" value="NusG_II"/>
    <property type="match status" value="1"/>
</dbReference>
<reference evidence="2 3" key="1">
    <citation type="journal article" date="2011" name="J. Bacteriol.">
        <title>Genome sequence of the nonpathogenic Listeria monocytogenes serovar 4a strain M7.</title>
        <authorList>
            <person name="Chen J."/>
            <person name="Xia Y."/>
            <person name="Cheng C."/>
            <person name="Fang C."/>
            <person name="Shan Y."/>
            <person name="Jin G."/>
            <person name="Fang W."/>
        </authorList>
    </citation>
    <scope>NUCLEOTIDE SEQUENCE [LARGE SCALE GENOMIC DNA]</scope>
    <source>
        <strain evidence="2 3">M7</strain>
    </source>
</reference>
<dbReference type="AlphaFoldDB" id="A0A0E0UZL3"/>
<sequence length="144" mass="15622">MKKYLSMVKRWDIIIILSLCILSFLPIAIFSYVKANEPAPANGKKELVAVISVDSKEYKTVTLTGHKGTESFDVKQPDGHTNTIEVSGEEIRISKANCNDQVCVRTGAIDKQGDTVVCLPHKLVIEVKASDGSSGDSDDPIISS</sequence>
<dbReference type="RefSeq" id="WP_003727690.1">
    <property type="nucleotide sequence ID" value="NC_017537.1"/>
</dbReference>
<evidence type="ECO:0000313" key="3">
    <source>
        <dbReference type="Proteomes" id="UP000000486"/>
    </source>
</evidence>
<dbReference type="Proteomes" id="UP000000486">
    <property type="component" value="Chromosome"/>
</dbReference>
<keyword evidence="1" id="KW-0472">Membrane</keyword>
<dbReference type="Gene3D" id="2.60.320.10">
    <property type="entry name" value="N-utilization substance G protein NusG, insert domain"/>
    <property type="match status" value="1"/>
</dbReference>
<keyword evidence="1" id="KW-0812">Transmembrane</keyword>
<evidence type="ECO:0000313" key="2">
    <source>
        <dbReference type="EMBL" id="AEH93756.1"/>
    </source>
</evidence>